<evidence type="ECO:0000256" key="3">
    <source>
        <dbReference type="ARBA" id="ARBA00022989"/>
    </source>
</evidence>
<feature type="transmembrane region" description="Helical" evidence="5">
    <location>
        <begin position="103"/>
        <end position="125"/>
    </location>
</feature>
<dbReference type="Pfam" id="PF02361">
    <property type="entry name" value="CbiQ"/>
    <property type="match status" value="1"/>
</dbReference>
<organism evidence="6 7">
    <name type="scientific">Lottiidibacillus patelloidae</name>
    <dbReference type="NCBI Taxonomy" id="2670334"/>
    <lineage>
        <taxon>Bacteria</taxon>
        <taxon>Bacillati</taxon>
        <taxon>Bacillota</taxon>
        <taxon>Bacilli</taxon>
        <taxon>Bacillales</taxon>
        <taxon>Bacillaceae</taxon>
        <taxon>Lottiidibacillus</taxon>
    </lineage>
</organism>
<dbReference type="InterPro" id="IPR052770">
    <property type="entry name" value="Cobalt_transport_CbiQ"/>
</dbReference>
<comment type="subcellular location">
    <subcellularLocation>
        <location evidence="1">Membrane</location>
        <topology evidence="1">Multi-pass membrane protein</topology>
    </subcellularLocation>
</comment>
<keyword evidence="2 5" id="KW-0812">Transmembrane</keyword>
<dbReference type="InterPro" id="IPR003339">
    <property type="entry name" value="ABC/ECF_trnsptr_transmembrane"/>
</dbReference>
<keyword evidence="7" id="KW-1185">Reference proteome</keyword>
<feature type="transmembrane region" description="Helical" evidence="5">
    <location>
        <begin position="18"/>
        <end position="34"/>
    </location>
</feature>
<dbReference type="Proteomes" id="UP000217083">
    <property type="component" value="Unassembled WGS sequence"/>
</dbReference>
<dbReference type="GO" id="GO:0006824">
    <property type="term" value="P:cobalt ion transport"/>
    <property type="evidence" value="ECO:0007669"/>
    <property type="project" value="TreeGrafter"/>
</dbReference>
<reference evidence="6 7" key="2">
    <citation type="submission" date="2017-09" db="EMBL/GenBank/DDBJ databases">
        <title>Bacillus patelloidae sp. nov., isolated from the intestinal tract of a marine limpet.</title>
        <authorList>
            <person name="Liu R."/>
            <person name="Dong C."/>
            <person name="Shao Z."/>
        </authorList>
    </citation>
    <scope>NUCLEOTIDE SEQUENCE [LARGE SCALE GENOMIC DNA]</scope>
    <source>
        <strain evidence="6 7">SA5d-4</strain>
    </source>
</reference>
<feature type="transmembrane region" description="Helical" evidence="5">
    <location>
        <begin position="40"/>
        <end position="56"/>
    </location>
</feature>
<feature type="transmembrane region" description="Helical" evidence="5">
    <location>
        <begin position="63"/>
        <end position="83"/>
    </location>
</feature>
<evidence type="ECO:0000256" key="4">
    <source>
        <dbReference type="ARBA" id="ARBA00023136"/>
    </source>
</evidence>
<protein>
    <submittedName>
        <fullName evidence="6">ABC transporter permease</fullName>
    </submittedName>
</protein>
<reference evidence="7" key="1">
    <citation type="submission" date="2017-08" db="EMBL/GenBank/DDBJ databases">
        <authorList>
            <person name="Huang Z."/>
        </authorList>
    </citation>
    <scope>NUCLEOTIDE SEQUENCE [LARGE SCALE GENOMIC DNA]</scope>
    <source>
        <strain evidence="7">SA5d-4</strain>
    </source>
</reference>
<gene>
    <name evidence="6" type="ORF">CIB95_08355</name>
</gene>
<accession>A0A263BW90</accession>
<evidence type="ECO:0000313" key="7">
    <source>
        <dbReference type="Proteomes" id="UP000217083"/>
    </source>
</evidence>
<dbReference type="PANTHER" id="PTHR43723">
    <property type="entry name" value="COBALT TRANSPORT PROTEIN CBIQ"/>
    <property type="match status" value="1"/>
</dbReference>
<feature type="transmembrane region" description="Helical" evidence="5">
    <location>
        <begin position="235"/>
        <end position="258"/>
    </location>
</feature>
<keyword evidence="3 5" id="KW-1133">Transmembrane helix</keyword>
<sequence length="265" mass="30756">MYDSLVVKETWIHKINPSLKLILLTVIFLTVLFIHNPNVMINLAIVLYAVFFFMTGHPKKRILLFSIPFFLIFISTASTMIMFGKGSNVLFEWALVKVSEESLFRGIHIGFRALVFASLSLLFALTTRPVMLFYSLMQQLKVSPKYAYAFMAALRLLPILFDELQTLRYALKVRGAESGKGLTSFYLRLKRYTIPLFSQSIRRAHRIAVAMEAKRFSAAKNRTYYYITGFSRVDLYFITLMILIIISTYYIGLQFPYFQVIDVRH</sequence>
<dbReference type="CDD" id="cd16914">
    <property type="entry name" value="EcfT"/>
    <property type="match status" value="1"/>
</dbReference>
<comment type="caution">
    <text evidence="6">The sequence shown here is derived from an EMBL/GenBank/DDBJ whole genome shotgun (WGS) entry which is preliminary data.</text>
</comment>
<dbReference type="PANTHER" id="PTHR43723:SF1">
    <property type="entry name" value="COBALT TRANSPORT PROTEIN CBIQ"/>
    <property type="match status" value="1"/>
</dbReference>
<dbReference type="GO" id="GO:0043190">
    <property type="term" value="C:ATP-binding cassette (ABC) transporter complex"/>
    <property type="evidence" value="ECO:0007669"/>
    <property type="project" value="TreeGrafter"/>
</dbReference>
<evidence type="ECO:0000256" key="5">
    <source>
        <dbReference type="SAM" id="Phobius"/>
    </source>
</evidence>
<dbReference type="RefSeq" id="WP_094924128.1">
    <property type="nucleotide sequence ID" value="NZ_NPIA01000003.1"/>
</dbReference>
<evidence type="ECO:0000313" key="6">
    <source>
        <dbReference type="EMBL" id="OZM57456.1"/>
    </source>
</evidence>
<evidence type="ECO:0000256" key="1">
    <source>
        <dbReference type="ARBA" id="ARBA00004141"/>
    </source>
</evidence>
<keyword evidence="4 5" id="KW-0472">Membrane</keyword>
<dbReference type="EMBL" id="NPIA01000003">
    <property type="protein sequence ID" value="OZM57456.1"/>
    <property type="molecule type" value="Genomic_DNA"/>
</dbReference>
<dbReference type="AlphaFoldDB" id="A0A263BW90"/>
<evidence type="ECO:0000256" key="2">
    <source>
        <dbReference type="ARBA" id="ARBA00022692"/>
    </source>
</evidence>
<proteinExistence type="predicted"/>
<name>A0A263BW90_9BACI</name>